<sequence>MTKSADIALVVLVSVSIALQQLRRSGVWGILAEILGLTYSRSLFT</sequence>
<evidence type="ECO:0000313" key="1">
    <source>
        <dbReference type="EMBL" id="AKV66675.1"/>
    </source>
</evidence>
<name>A0A0K1RXZ4_9CHRO</name>
<accession>A0A0K1RXZ4</accession>
<dbReference type="KEGG" id="mpk:VL20_1516"/>
<keyword evidence="2" id="KW-1185">Reference proteome</keyword>
<reference evidence="1 2" key="1">
    <citation type="journal article" date="2016" name="Stand. Genomic Sci.">
        <title>Complete genome sequence and genomic characterization of Microcystis panniformis FACHB 1757 by third-generation sequencing.</title>
        <authorList>
            <person name="Zhang J.Y."/>
            <person name="Guan R."/>
            <person name="Zhang H.J."/>
            <person name="Li H."/>
            <person name="Xiao P."/>
            <person name="Yu G.L."/>
            <person name="Du L."/>
            <person name="Cao D.M."/>
            <person name="Zhu B.C."/>
            <person name="Li R.H."/>
            <person name="Lu Z.H."/>
        </authorList>
    </citation>
    <scope>NUCLEOTIDE SEQUENCE [LARGE SCALE GENOMIC DNA]</scope>
    <source>
        <strain evidence="1 2">FACHB-1757</strain>
    </source>
</reference>
<proteinExistence type="predicted"/>
<dbReference type="Proteomes" id="UP000068167">
    <property type="component" value="Chromosome"/>
</dbReference>
<dbReference type="AlphaFoldDB" id="A0A0K1RXZ4"/>
<organism evidence="1 2">
    <name type="scientific">Microcystis panniformis FACHB-1757</name>
    <dbReference type="NCBI Taxonomy" id="1638788"/>
    <lineage>
        <taxon>Bacteria</taxon>
        <taxon>Bacillati</taxon>
        <taxon>Cyanobacteriota</taxon>
        <taxon>Cyanophyceae</taxon>
        <taxon>Oscillatoriophycideae</taxon>
        <taxon>Chroococcales</taxon>
        <taxon>Microcystaceae</taxon>
        <taxon>Microcystis</taxon>
    </lineage>
</organism>
<gene>
    <name evidence="1" type="ORF">VL20_1516</name>
</gene>
<evidence type="ECO:0000313" key="2">
    <source>
        <dbReference type="Proteomes" id="UP000068167"/>
    </source>
</evidence>
<protein>
    <submittedName>
        <fullName evidence="1">Uncharacterized protein</fullName>
    </submittedName>
</protein>
<dbReference type="EMBL" id="CP011339">
    <property type="protein sequence ID" value="AKV66675.1"/>
    <property type="molecule type" value="Genomic_DNA"/>
</dbReference>